<comment type="caution">
    <text evidence="1">The sequence shown here is derived from an EMBL/GenBank/DDBJ whole genome shotgun (WGS) entry which is preliminary data.</text>
</comment>
<sequence>MENTALLQDTQTQVQVETEEFKLEMLDCGPAYAFQDTGSVCFSCVCGSCLCGTPSNA</sequence>
<evidence type="ECO:0000313" key="1">
    <source>
        <dbReference type="EMBL" id="MBN8232614.1"/>
    </source>
</evidence>
<evidence type="ECO:0008006" key="3">
    <source>
        <dbReference type="Google" id="ProtNLM"/>
    </source>
</evidence>
<protein>
    <recommendedName>
        <fullName evidence="3">GE37468 family thiazolyl peptide</fullName>
    </recommendedName>
</protein>
<gene>
    <name evidence="1" type="ORF">JYK02_34360</name>
</gene>
<accession>A0ABS3DMP8</accession>
<reference evidence="1 2" key="1">
    <citation type="submission" date="2021-02" db="EMBL/GenBank/DDBJ databases">
        <title>De Novo genome assembly of isolated myxobacteria.</title>
        <authorList>
            <person name="Stevens D.C."/>
        </authorList>
    </citation>
    <scope>NUCLEOTIDE SEQUENCE [LARGE SCALE GENOMIC DNA]</scope>
    <source>
        <strain evidence="1 2">ATCC 29039</strain>
    </source>
</reference>
<dbReference type="RefSeq" id="WP_207057154.1">
    <property type="nucleotide sequence ID" value="NZ_JAFIMU010000013.1"/>
</dbReference>
<name>A0ABS3DMP8_9BACT</name>
<proteinExistence type="predicted"/>
<dbReference type="Proteomes" id="UP000664052">
    <property type="component" value="Unassembled WGS sequence"/>
</dbReference>
<evidence type="ECO:0000313" key="2">
    <source>
        <dbReference type="Proteomes" id="UP000664052"/>
    </source>
</evidence>
<dbReference type="EMBL" id="JAFIMU010000013">
    <property type="protein sequence ID" value="MBN8232614.1"/>
    <property type="molecule type" value="Genomic_DNA"/>
</dbReference>
<keyword evidence="2" id="KW-1185">Reference proteome</keyword>
<organism evidence="1 2">
    <name type="scientific">Corallococcus macrosporus</name>
    <dbReference type="NCBI Taxonomy" id="35"/>
    <lineage>
        <taxon>Bacteria</taxon>
        <taxon>Pseudomonadati</taxon>
        <taxon>Myxococcota</taxon>
        <taxon>Myxococcia</taxon>
        <taxon>Myxococcales</taxon>
        <taxon>Cystobacterineae</taxon>
        <taxon>Myxococcaceae</taxon>
        <taxon>Corallococcus</taxon>
    </lineage>
</organism>